<name>A0A5B7GZ86_PORTR</name>
<comment type="caution">
    <text evidence="1">The sequence shown here is derived from an EMBL/GenBank/DDBJ whole genome shotgun (WGS) entry which is preliminary data.</text>
</comment>
<protein>
    <submittedName>
        <fullName evidence="1">Uncharacterized protein</fullName>
    </submittedName>
</protein>
<evidence type="ECO:0000313" key="2">
    <source>
        <dbReference type="Proteomes" id="UP000324222"/>
    </source>
</evidence>
<reference evidence="1 2" key="1">
    <citation type="submission" date="2019-05" db="EMBL/GenBank/DDBJ databases">
        <title>Another draft genome of Portunus trituberculatus and its Hox gene families provides insights of decapod evolution.</title>
        <authorList>
            <person name="Jeong J.-H."/>
            <person name="Song I."/>
            <person name="Kim S."/>
            <person name="Choi T."/>
            <person name="Kim D."/>
            <person name="Ryu S."/>
            <person name="Kim W."/>
        </authorList>
    </citation>
    <scope>NUCLEOTIDE SEQUENCE [LARGE SCALE GENOMIC DNA]</scope>
    <source>
        <tissue evidence="1">Muscle</tissue>
    </source>
</reference>
<dbReference type="Proteomes" id="UP000324222">
    <property type="component" value="Unassembled WGS sequence"/>
</dbReference>
<accession>A0A5B7GZ86</accession>
<dbReference type="EMBL" id="VSRR010020213">
    <property type="protein sequence ID" value="MPC62919.1"/>
    <property type="molecule type" value="Genomic_DNA"/>
</dbReference>
<gene>
    <name evidence="1" type="ORF">E2C01_057010</name>
</gene>
<dbReference type="AlphaFoldDB" id="A0A5B7GZ86"/>
<sequence>MIKFYRNASLLLECMVSSLSPDLTQASPLLNPLTHPYLTLSHCILILTSPQLTPESPSQQPIMRSPKCFWG</sequence>
<proteinExistence type="predicted"/>
<keyword evidence="2" id="KW-1185">Reference proteome</keyword>
<evidence type="ECO:0000313" key="1">
    <source>
        <dbReference type="EMBL" id="MPC62919.1"/>
    </source>
</evidence>
<organism evidence="1 2">
    <name type="scientific">Portunus trituberculatus</name>
    <name type="common">Swimming crab</name>
    <name type="synonym">Neptunus trituberculatus</name>
    <dbReference type="NCBI Taxonomy" id="210409"/>
    <lineage>
        <taxon>Eukaryota</taxon>
        <taxon>Metazoa</taxon>
        <taxon>Ecdysozoa</taxon>
        <taxon>Arthropoda</taxon>
        <taxon>Crustacea</taxon>
        <taxon>Multicrustacea</taxon>
        <taxon>Malacostraca</taxon>
        <taxon>Eumalacostraca</taxon>
        <taxon>Eucarida</taxon>
        <taxon>Decapoda</taxon>
        <taxon>Pleocyemata</taxon>
        <taxon>Brachyura</taxon>
        <taxon>Eubrachyura</taxon>
        <taxon>Portunoidea</taxon>
        <taxon>Portunidae</taxon>
        <taxon>Portuninae</taxon>
        <taxon>Portunus</taxon>
    </lineage>
</organism>